<sequence>MRELGNCWWDLQSLVQNLSLTLKADVLGPANETGKVSARRKVLTDTEVSCSLLEESFGFGGFGTSFTTLALLGVSTSNSGFNLESLRGISLCDCLLFWSHQ</sequence>
<reference evidence="1" key="1">
    <citation type="submission" date="2012-05" db="EMBL/GenBank/DDBJ databases">
        <authorList>
            <person name="Krishnakumar V."/>
            <person name="Cheung F."/>
            <person name="Xiao Y."/>
            <person name="Chan A."/>
            <person name="Moskal W.A."/>
            <person name="Town C.D."/>
        </authorList>
    </citation>
    <scope>NUCLEOTIDE SEQUENCE</scope>
</reference>
<proteinExistence type="evidence at transcript level"/>
<dbReference type="AlphaFoldDB" id="I3T5K2"/>
<dbReference type="EMBL" id="BT148000">
    <property type="protein sequence ID" value="AFK47794.1"/>
    <property type="molecule type" value="mRNA"/>
</dbReference>
<name>I3T5K2_LOTJA</name>
<protein>
    <submittedName>
        <fullName evidence="1">Uncharacterized protein</fullName>
    </submittedName>
</protein>
<accession>I3T5K2</accession>
<evidence type="ECO:0000313" key="1">
    <source>
        <dbReference type="EMBL" id="AFK47794.1"/>
    </source>
</evidence>
<organism evidence="1">
    <name type="scientific">Lotus japonicus</name>
    <name type="common">Lotus corniculatus var. japonicus</name>
    <dbReference type="NCBI Taxonomy" id="34305"/>
    <lineage>
        <taxon>Eukaryota</taxon>
        <taxon>Viridiplantae</taxon>
        <taxon>Streptophyta</taxon>
        <taxon>Embryophyta</taxon>
        <taxon>Tracheophyta</taxon>
        <taxon>Spermatophyta</taxon>
        <taxon>Magnoliopsida</taxon>
        <taxon>eudicotyledons</taxon>
        <taxon>Gunneridae</taxon>
        <taxon>Pentapetalae</taxon>
        <taxon>rosids</taxon>
        <taxon>fabids</taxon>
        <taxon>Fabales</taxon>
        <taxon>Fabaceae</taxon>
        <taxon>Papilionoideae</taxon>
        <taxon>50 kb inversion clade</taxon>
        <taxon>NPAAA clade</taxon>
        <taxon>Hologalegina</taxon>
        <taxon>robinioid clade</taxon>
        <taxon>Loteae</taxon>
        <taxon>Lotus</taxon>
    </lineage>
</organism>